<dbReference type="InterPro" id="IPR005471">
    <property type="entry name" value="Tscrpt_reg_IclR_N"/>
</dbReference>
<dbReference type="InterPro" id="IPR014757">
    <property type="entry name" value="Tscrpt_reg_IclR_C"/>
</dbReference>
<proteinExistence type="predicted"/>
<feature type="domain" description="HTH iclR-type" evidence="4">
    <location>
        <begin position="5"/>
        <end position="67"/>
    </location>
</feature>
<dbReference type="SUPFAM" id="SSF46785">
    <property type="entry name" value="Winged helix' DNA-binding domain"/>
    <property type="match status" value="1"/>
</dbReference>
<dbReference type="InterPro" id="IPR036388">
    <property type="entry name" value="WH-like_DNA-bd_sf"/>
</dbReference>
<dbReference type="InterPro" id="IPR036390">
    <property type="entry name" value="WH_DNA-bd_sf"/>
</dbReference>
<feature type="domain" description="IclR-ED" evidence="5">
    <location>
        <begin position="70"/>
        <end position="253"/>
    </location>
</feature>
<evidence type="ECO:0000313" key="6">
    <source>
        <dbReference type="EMBL" id="MBY9073998.1"/>
    </source>
</evidence>
<comment type="caution">
    <text evidence="6">The sequence shown here is derived from an EMBL/GenBank/DDBJ whole genome shotgun (WGS) entry which is preliminary data.</text>
</comment>
<keyword evidence="3" id="KW-0804">Transcription</keyword>
<dbReference type="Proteomes" id="UP000754710">
    <property type="component" value="Unassembled WGS sequence"/>
</dbReference>
<protein>
    <submittedName>
        <fullName evidence="6">IclR family transcriptional regulator</fullName>
    </submittedName>
</protein>
<accession>A0ABS7RG34</accession>
<evidence type="ECO:0000313" key="7">
    <source>
        <dbReference type="Proteomes" id="UP000754710"/>
    </source>
</evidence>
<dbReference type="RefSeq" id="WP_221023731.1">
    <property type="nucleotide sequence ID" value="NZ_JAIEZQ010000001.1"/>
</dbReference>
<dbReference type="InterPro" id="IPR029016">
    <property type="entry name" value="GAF-like_dom_sf"/>
</dbReference>
<dbReference type="Gene3D" id="3.30.450.40">
    <property type="match status" value="1"/>
</dbReference>
<dbReference type="Pfam" id="PF09339">
    <property type="entry name" value="HTH_IclR"/>
    <property type="match status" value="1"/>
</dbReference>
<dbReference type="Gene3D" id="1.10.10.10">
    <property type="entry name" value="Winged helix-like DNA-binding domain superfamily/Winged helix DNA-binding domain"/>
    <property type="match status" value="1"/>
</dbReference>
<gene>
    <name evidence="6" type="ORF">K1X13_04095</name>
</gene>
<dbReference type="SUPFAM" id="SSF55781">
    <property type="entry name" value="GAF domain-like"/>
    <property type="match status" value="1"/>
</dbReference>
<reference evidence="6 7" key="1">
    <citation type="submission" date="2021-08" db="EMBL/GenBank/DDBJ databases">
        <title>Nocardioides bacterium WL0053 sp. nov., isolated from the sediment.</title>
        <authorList>
            <person name="Wang L."/>
            <person name="Zhang D."/>
            <person name="Zhang A."/>
        </authorList>
    </citation>
    <scope>NUCLEOTIDE SEQUENCE [LARGE SCALE GENOMIC DNA]</scope>
    <source>
        <strain evidence="6 7">WL0053</strain>
    </source>
</reference>
<keyword evidence="7" id="KW-1185">Reference proteome</keyword>
<name>A0ABS7RG34_9ACTN</name>
<organism evidence="6 7">
    <name type="scientific">Nocardioides jiangsuensis</name>
    <dbReference type="NCBI Taxonomy" id="2866161"/>
    <lineage>
        <taxon>Bacteria</taxon>
        <taxon>Bacillati</taxon>
        <taxon>Actinomycetota</taxon>
        <taxon>Actinomycetes</taxon>
        <taxon>Propionibacteriales</taxon>
        <taxon>Nocardioidaceae</taxon>
        <taxon>Nocardioides</taxon>
    </lineage>
</organism>
<dbReference type="PANTHER" id="PTHR30136:SF24">
    <property type="entry name" value="HTH-TYPE TRANSCRIPTIONAL REPRESSOR ALLR"/>
    <property type="match status" value="1"/>
</dbReference>
<evidence type="ECO:0000256" key="3">
    <source>
        <dbReference type="ARBA" id="ARBA00023163"/>
    </source>
</evidence>
<dbReference type="PROSITE" id="PS51077">
    <property type="entry name" value="HTH_ICLR"/>
    <property type="match status" value="1"/>
</dbReference>
<keyword evidence="2" id="KW-0238">DNA-binding</keyword>
<dbReference type="SMART" id="SM00346">
    <property type="entry name" value="HTH_ICLR"/>
    <property type="match status" value="1"/>
</dbReference>
<sequence length="255" mass="27096">MPGHIQSVERAAAMLRMVGAVPHGLALQEIADSLGLAKSTAHGILATLKHVGMVEQDRRTGRYRLPGGPASSRLTGEIDPHLLRSYAMNWTDSLAAHAGEAVLIGVLADTDVEVVHHVFSPDGTRQRLVFGKRFPAHATALGKVLLAFAGWRVPREGGHWLPRYTSRTVVDPEQLHRESLDIRARGHAVAVGELQPDIASVAAPVRAPGGICVGAVAAAGPLDRVCPDGRRPRADLVEQVVATGHAVSGQLEREA</sequence>
<evidence type="ECO:0000256" key="2">
    <source>
        <dbReference type="ARBA" id="ARBA00023125"/>
    </source>
</evidence>
<evidence type="ECO:0000259" key="5">
    <source>
        <dbReference type="PROSITE" id="PS51078"/>
    </source>
</evidence>
<dbReference type="Pfam" id="PF01614">
    <property type="entry name" value="IclR_C"/>
    <property type="match status" value="1"/>
</dbReference>
<keyword evidence="1" id="KW-0805">Transcription regulation</keyword>
<dbReference type="PANTHER" id="PTHR30136">
    <property type="entry name" value="HELIX-TURN-HELIX TRANSCRIPTIONAL REGULATOR, ICLR FAMILY"/>
    <property type="match status" value="1"/>
</dbReference>
<evidence type="ECO:0000259" key="4">
    <source>
        <dbReference type="PROSITE" id="PS51077"/>
    </source>
</evidence>
<dbReference type="InterPro" id="IPR050707">
    <property type="entry name" value="HTH_MetabolicPath_Reg"/>
</dbReference>
<dbReference type="EMBL" id="JAIEZQ010000001">
    <property type="protein sequence ID" value="MBY9073998.1"/>
    <property type="molecule type" value="Genomic_DNA"/>
</dbReference>
<dbReference type="PROSITE" id="PS51078">
    <property type="entry name" value="ICLR_ED"/>
    <property type="match status" value="1"/>
</dbReference>
<evidence type="ECO:0000256" key="1">
    <source>
        <dbReference type="ARBA" id="ARBA00023015"/>
    </source>
</evidence>